<dbReference type="AlphaFoldDB" id="A0ABD1MTN9"/>
<organism evidence="2 3">
    <name type="scientific">Flemingia macrophylla</name>
    <dbReference type="NCBI Taxonomy" id="520843"/>
    <lineage>
        <taxon>Eukaryota</taxon>
        <taxon>Viridiplantae</taxon>
        <taxon>Streptophyta</taxon>
        <taxon>Embryophyta</taxon>
        <taxon>Tracheophyta</taxon>
        <taxon>Spermatophyta</taxon>
        <taxon>Magnoliopsida</taxon>
        <taxon>eudicotyledons</taxon>
        <taxon>Gunneridae</taxon>
        <taxon>Pentapetalae</taxon>
        <taxon>rosids</taxon>
        <taxon>fabids</taxon>
        <taxon>Fabales</taxon>
        <taxon>Fabaceae</taxon>
        <taxon>Papilionoideae</taxon>
        <taxon>50 kb inversion clade</taxon>
        <taxon>NPAAA clade</taxon>
        <taxon>indigoferoid/millettioid clade</taxon>
        <taxon>Phaseoleae</taxon>
        <taxon>Flemingia</taxon>
    </lineage>
</organism>
<evidence type="ECO:0000256" key="1">
    <source>
        <dbReference type="SAM" id="MobiDB-lite"/>
    </source>
</evidence>
<sequence length="64" mass="7286">MTQDDEIINGLHSSNSNSICIHLREEKHTGSVASERDTLNPIIASPKKKKKKRERERKKCNAVD</sequence>
<feature type="compositionally biased region" description="Basic and acidic residues" evidence="1">
    <location>
        <begin position="28"/>
        <end position="38"/>
    </location>
</feature>
<proteinExistence type="predicted"/>
<feature type="region of interest" description="Disordered" evidence="1">
    <location>
        <begin position="28"/>
        <end position="64"/>
    </location>
</feature>
<evidence type="ECO:0000313" key="3">
    <source>
        <dbReference type="Proteomes" id="UP001603857"/>
    </source>
</evidence>
<dbReference type="Proteomes" id="UP001603857">
    <property type="component" value="Unassembled WGS sequence"/>
</dbReference>
<comment type="caution">
    <text evidence="2">The sequence shown here is derived from an EMBL/GenBank/DDBJ whole genome shotgun (WGS) entry which is preliminary data.</text>
</comment>
<reference evidence="2 3" key="1">
    <citation type="submission" date="2024-08" db="EMBL/GenBank/DDBJ databases">
        <title>Insights into the chromosomal genome structure of Flemingia macrophylla.</title>
        <authorList>
            <person name="Ding Y."/>
            <person name="Zhao Y."/>
            <person name="Bi W."/>
            <person name="Wu M."/>
            <person name="Zhao G."/>
            <person name="Gong Y."/>
            <person name="Li W."/>
            <person name="Zhang P."/>
        </authorList>
    </citation>
    <scope>NUCLEOTIDE SEQUENCE [LARGE SCALE GENOMIC DNA]</scope>
    <source>
        <strain evidence="2">DYQJB</strain>
        <tissue evidence="2">Leaf</tissue>
    </source>
</reference>
<name>A0ABD1MTN9_9FABA</name>
<feature type="compositionally biased region" description="Basic residues" evidence="1">
    <location>
        <begin position="46"/>
        <end position="56"/>
    </location>
</feature>
<keyword evidence="3" id="KW-1185">Reference proteome</keyword>
<protein>
    <submittedName>
        <fullName evidence="2">Uncharacterized protein</fullName>
    </submittedName>
</protein>
<gene>
    <name evidence="2" type="ORF">Fmac_013626</name>
</gene>
<dbReference type="EMBL" id="JBGMDY010000004">
    <property type="protein sequence ID" value="KAL2339180.1"/>
    <property type="molecule type" value="Genomic_DNA"/>
</dbReference>
<accession>A0ABD1MTN9</accession>
<evidence type="ECO:0000313" key="2">
    <source>
        <dbReference type="EMBL" id="KAL2339180.1"/>
    </source>
</evidence>